<comment type="caution">
    <text evidence="1">The sequence shown here is derived from an EMBL/GenBank/DDBJ whole genome shotgun (WGS) entry which is preliminary data.</text>
</comment>
<reference evidence="2" key="1">
    <citation type="submission" date="2015-08" db="EMBL/GenBank/DDBJ databases">
        <title>Fjat-14210 dsm16467.</title>
        <authorList>
            <person name="Liu B."/>
            <person name="Wang J."/>
            <person name="Zhu Y."/>
            <person name="Liu G."/>
            <person name="Chen Q."/>
            <person name="Chen Z."/>
            <person name="Lan J."/>
            <person name="Che J."/>
            <person name="Ge C."/>
            <person name="Shi H."/>
            <person name="Pan Z."/>
            <person name="Liu X."/>
        </authorList>
    </citation>
    <scope>NUCLEOTIDE SEQUENCE [LARGE SCALE GENOMIC DNA]</scope>
    <source>
        <strain evidence="2">DSM 16467</strain>
    </source>
</reference>
<keyword evidence="2" id="KW-1185">Reference proteome</keyword>
<proteinExistence type="predicted"/>
<dbReference type="Pfam" id="PF10101">
    <property type="entry name" value="DUF2339"/>
    <property type="match status" value="1"/>
</dbReference>
<sequence>MFFNIALGAFYLFTDPTDSVKKMIPFPVLIQYALILIQLIRDKKHPYHHGYTLLTSLMVTYAWIYSIWSDRSITIFLIIGFVVLAGLCFVIKEQRRVLLLLQLTFFSLFFIGHVVGEDYYEVAFLLDGLAVYYIGAKTKSLLQKFIGITSYSLASLVIVFMRNINDPFSFETFQWLIVIVSFVAITYVASRYEKTNKGSFLAFISFVSTALLLAFSTEFTLAAVKHLEPQQQRLILTFVWMFLAVLAIVVGLTKRFSIAKYAGVGMLMLTLLKLVFYDLPFIPIPLRAVLFIALGIVGLGVSRAFYKRKE</sequence>
<dbReference type="STRING" id="284581.AMD01_01430"/>
<name>A0A0M0LHB1_9BACI</name>
<dbReference type="PATRIC" id="fig|284581.3.peg.540"/>
<dbReference type="Proteomes" id="UP000037558">
    <property type="component" value="Unassembled WGS sequence"/>
</dbReference>
<dbReference type="InterPro" id="IPR019286">
    <property type="entry name" value="DUF2339_TM"/>
</dbReference>
<dbReference type="EMBL" id="LILC01000002">
    <property type="protein sequence ID" value="KOO50445.1"/>
    <property type="molecule type" value="Genomic_DNA"/>
</dbReference>
<evidence type="ECO:0008006" key="3">
    <source>
        <dbReference type="Google" id="ProtNLM"/>
    </source>
</evidence>
<evidence type="ECO:0000313" key="2">
    <source>
        <dbReference type="Proteomes" id="UP000037558"/>
    </source>
</evidence>
<evidence type="ECO:0000313" key="1">
    <source>
        <dbReference type="EMBL" id="KOO50445.1"/>
    </source>
</evidence>
<protein>
    <recommendedName>
        <fullName evidence="3">DUF2339 domain-containing protein</fullName>
    </recommendedName>
</protein>
<organism evidence="1 2">
    <name type="scientific">Priestia koreensis</name>
    <dbReference type="NCBI Taxonomy" id="284581"/>
    <lineage>
        <taxon>Bacteria</taxon>
        <taxon>Bacillati</taxon>
        <taxon>Bacillota</taxon>
        <taxon>Bacilli</taxon>
        <taxon>Bacillales</taxon>
        <taxon>Bacillaceae</taxon>
        <taxon>Priestia</taxon>
    </lineage>
</organism>
<gene>
    <name evidence="1" type="ORF">AMD01_01430</name>
</gene>
<accession>A0A0M0LHB1</accession>
<dbReference type="AlphaFoldDB" id="A0A0M0LHB1"/>